<name>A0A4R3V183_9BURK</name>
<dbReference type="GO" id="GO:0015171">
    <property type="term" value="F:amino acid transmembrane transporter activity"/>
    <property type="evidence" value="ECO:0007669"/>
    <property type="project" value="TreeGrafter"/>
</dbReference>
<evidence type="ECO:0000313" key="7">
    <source>
        <dbReference type="EMBL" id="TCU97242.1"/>
    </source>
</evidence>
<feature type="transmembrane region" description="Helical" evidence="6">
    <location>
        <begin position="188"/>
        <end position="206"/>
    </location>
</feature>
<dbReference type="Pfam" id="PF01810">
    <property type="entry name" value="LysE"/>
    <property type="match status" value="1"/>
</dbReference>
<accession>A0A4R3V183</accession>
<dbReference type="PANTHER" id="PTHR30086">
    <property type="entry name" value="ARGININE EXPORTER PROTEIN ARGO"/>
    <property type="match status" value="1"/>
</dbReference>
<keyword evidence="8" id="KW-1185">Reference proteome</keyword>
<evidence type="ECO:0000256" key="4">
    <source>
        <dbReference type="ARBA" id="ARBA00022989"/>
    </source>
</evidence>
<proteinExistence type="predicted"/>
<comment type="subcellular location">
    <subcellularLocation>
        <location evidence="1">Cell membrane</location>
        <topology evidence="1">Multi-pass membrane protein</topology>
    </subcellularLocation>
</comment>
<dbReference type="EMBL" id="SMBX01000006">
    <property type="protein sequence ID" value="TCU97242.1"/>
    <property type="molecule type" value="Genomic_DNA"/>
</dbReference>
<dbReference type="RefSeq" id="WP_207901774.1">
    <property type="nucleotide sequence ID" value="NZ_JBHRVM010000001.1"/>
</dbReference>
<comment type="caution">
    <text evidence="7">The sequence shown here is derived from an EMBL/GenBank/DDBJ whole genome shotgun (WGS) entry which is preliminary data.</text>
</comment>
<dbReference type="PIRSF" id="PIRSF006324">
    <property type="entry name" value="LeuE"/>
    <property type="match status" value="1"/>
</dbReference>
<dbReference type="InterPro" id="IPR001123">
    <property type="entry name" value="LeuE-type"/>
</dbReference>
<keyword evidence="5 6" id="KW-0472">Membrane</keyword>
<keyword evidence="4 6" id="KW-1133">Transmembrane helix</keyword>
<evidence type="ECO:0000256" key="5">
    <source>
        <dbReference type="ARBA" id="ARBA00023136"/>
    </source>
</evidence>
<feature type="transmembrane region" description="Helical" evidence="6">
    <location>
        <begin position="34"/>
        <end position="57"/>
    </location>
</feature>
<organism evidence="7 8">
    <name type="scientific">Paracandidimonas soli</name>
    <dbReference type="NCBI Taxonomy" id="1917182"/>
    <lineage>
        <taxon>Bacteria</taxon>
        <taxon>Pseudomonadati</taxon>
        <taxon>Pseudomonadota</taxon>
        <taxon>Betaproteobacteria</taxon>
        <taxon>Burkholderiales</taxon>
        <taxon>Alcaligenaceae</taxon>
        <taxon>Paracandidimonas</taxon>
    </lineage>
</organism>
<evidence type="ECO:0000256" key="1">
    <source>
        <dbReference type="ARBA" id="ARBA00004651"/>
    </source>
</evidence>
<evidence type="ECO:0000313" key="8">
    <source>
        <dbReference type="Proteomes" id="UP000294692"/>
    </source>
</evidence>
<evidence type="ECO:0000256" key="6">
    <source>
        <dbReference type="SAM" id="Phobius"/>
    </source>
</evidence>
<feature type="transmembrane region" description="Helical" evidence="6">
    <location>
        <begin position="69"/>
        <end position="92"/>
    </location>
</feature>
<keyword evidence="3 6" id="KW-0812">Transmembrane</keyword>
<evidence type="ECO:0000256" key="2">
    <source>
        <dbReference type="ARBA" id="ARBA00022475"/>
    </source>
</evidence>
<dbReference type="Proteomes" id="UP000294692">
    <property type="component" value="Unassembled WGS sequence"/>
</dbReference>
<evidence type="ECO:0000256" key="3">
    <source>
        <dbReference type="ARBA" id="ARBA00022692"/>
    </source>
</evidence>
<keyword evidence="2" id="KW-1003">Cell membrane</keyword>
<sequence length="214" mass="22915">MSPEMFLLFVPACFALNMAPGPNNLLSVSNASRFGFAAACVAGIGRLVAFVGMIAIAASGLAVVLQTSALAFTVIKVAGALYLFYMALQLWFAPVNAVQESVDARDMRTFNLWRLARQEFLIAAGNPKAILIFTAFLPQFVNSAEAAAPQFFILGLLFLVLEWIAIAAYAYMGAYLGKWFALPARKRLFNRTCASLLGAAGFGLLLSKKAVSAA</sequence>
<feature type="transmembrane region" description="Helical" evidence="6">
    <location>
        <begin position="151"/>
        <end position="176"/>
    </location>
</feature>
<dbReference type="PANTHER" id="PTHR30086:SF20">
    <property type="entry name" value="ARGININE EXPORTER PROTEIN ARGO-RELATED"/>
    <property type="match status" value="1"/>
</dbReference>
<gene>
    <name evidence="7" type="ORF">EV686_106122</name>
</gene>
<protein>
    <submittedName>
        <fullName evidence="7">Threonine/homoserine/homoserine lactone efflux protein</fullName>
    </submittedName>
</protein>
<reference evidence="7 8" key="1">
    <citation type="submission" date="2019-03" db="EMBL/GenBank/DDBJ databases">
        <title>Genomic Encyclopedia of Type Strains, Phase IV (KMG-IV): sequencing the most valuable type-strain genomes for metagenomic binning, comparative biology and taxonomic classification.</title>
        <authorList>
            <person name="Goeker M."/>
        </authorList>
    </citation>
    <scope>NUCLEOTIDE SEQUENCE [LARGE SCALE GENOMIC DNA]</scope>
    <source>
        <strain evidence="7 8">DSM 100048</strain>
    </source>
</reference>
<dbReference type="AlphaFoldDB" id="A0A4R3V183"/>
<dbReference type="GO" id="GO:0005886">
    <property type="term" value="C:plasma membrane"/>
    <property type="evidence" value="ECO:0007669"/>
    <property type="project" value="UniProtKB-SubCell"/>
</dbReference>